<comment type="caution">
    <text evidence="5">The sequence shown here is derived from an EMBL/GenBank/DDBJ whole genome shotgun (WGS) entry which is preliminary data.</text>
</comment>
<dbReference type="PANTHER" id="PTHR46796">
    <property type="entry name" value="HTH-TYPE TRANSCRIPTIONAL ACTIVATOR RHAS-RELATED"/>
    <property type="match status" value="1"/>
</dbReference>
<reference evidence="6" key="1">
    <citation type="journal article" date="2019" name="Int. J. Syst. Evol. Microbiol.">
        <title>The Global Catalogue of Microorganisms (GCM) 10K type strain sequencing project: providing services to taxonomists for standard genome sequencing and annotation.</title>
        <authorList>
            <consortium name="The Broad Institute Genomics Platform"/>
            <consortium name="The Broad Institute Genome Sequencing Center for Infectious Disease"/>
            <person name="Wu L."/>
            <person name="Ma J."/>
        </authorList>
    </citation>
    <scope>NUCLEOTIDE SEQUENCE [LARGE SCALE GENOMIC DNA]</scope>
    <source>
        <strain evidence="6">CGMCC 1.8860</strain>
    </source>
</reference>
<organism evidence="5 6">
    <name type="scientific">Silvimonas amylolytica</name>
    <dbReference type="NCBI Taxonomy" id="449663"/>
    <lineage>
        <taxon>Bacteria</taxon>
        <taxon>Pseudomonadati</taxon>
        <taxon>Pseudomonadota</taxon>
        <taxon>Betaproteobacteria</taxon>
        <taxon>Neisseriales</taxon>
        <taxon>Chitinibacteraceae</taxon>
        <taxon>Silvimonas</taxon>
    </lineage>
</organism>
<protein>
    <submittedName>
        <fullName evidence="5">AraC family transcriptional regulator</fullName>
    </submittedName>
</protein>
<keyword evidence="3" id="KW-0804">Transcription</keyword>
<gene>
    <name evidence="5" type="ORF">GCM10010971_08920</name>
</gene>
<evidence type="ECO:0000256" key="1">
    <source>
        <dbReference type="ARBA" id="ARBA00023015"/>
    </source>
</evidence>
<proteinExistence type="predicted"/>
<evidence type="ECO:0000259" key="4">
    <source>
        <dbReference type="PROSITE" id="PS01124"/>
    </source>
</evidence>
<keyword evidence="6" id="KW-1185">Reference proteome</keyword>
<accession>A0ABQ2PI88</accession>
<dbReference type="InterPro" id="IPR009057">
    <property type="entry name" value="Homeodomain-like_sf"/>
</dbReference>
<dbReference type="Gene3D" id="1.10.10.60">
    <property type="entry name" value="Homeodomain-like"/>
    <property type="match status" value="1"/>
</dbReference>
<keyword evidence="1" id="KW-0805">Transcription regulation</keyword>
<dbReference type="InterPro" id="IPR018060">
    <property type="entry name" value="HTH_AraC"/>
</dbReference>
<keyword evidence="2" id="KW-0238">DNA-binding</keyword>
<evidence type="ECO:0000256" key="2">
    <source>
        <dbReference type="ARBA" id="ARBA00023125"/>
    </source>
</evidence>
<feature type="domain" description="HTH araC/xylS-type" evidence="4">
    <location>
        <begin position="188"/>
        <end position="286"/>
    </location>
</feature>
<dbReference type="InterPro" id="IPR050204">
    <property type="entry name" value="AraC_XylS_family_regulators"/>
</dbReference>
<evidence type="ECO:0000313" key="5">
    <source>
        <dbReference type="EMBL" id="GGP25073.1"/>
    </source>
</evidence>
<dbReference type="PANTHER" id="PTHR46796:SF6">
    <property type="entry name" value="ARAC SUBFAMILY"/>
    <property type="match status" value="1"/>
</dbReference>
<sequence length="288" mass="31504">MNAVTPPITVLAGTAVPLRSSEGLGWQGFGAALVGIGQGTHRIAGTAQHRVGIHVGTPVRANCVCDGHRHARIQAHGDADVIPAGVDGVWTDDAHCTVLRVWMSDDFVRATSEQLALTAAQRQLRPQLQLRDPRLQHLAWALQAELEASEASDPLFAESLCSAMVVRLLGNVPSMQNRRYALTPRTAARLVDYIECHLDQRLTLAELAALVDLSVPHFKVLFKTTLGQPVHRYIVARRVERARHLLLNSGLAASQIALDSGFAHQSHMAHWMNRILGVSPRDLLRERG</sequence>
<dbReference type="EMBL" id="BMLY01000001">
    <property type="protein sequence ID" value="GGP25073.1"/>
    <property type="molecule type" value="Genomic_DNA"/>
</dbReference>
<evidence type="ECO:0000313" key="6">
    <source>
        <dbReference type="Proteomes" id="UP000621859"/>
    </source>
</evidence>
<dbReference type="SUPFAM" id="SSF46689">
    <property type="entry name" value="Homeodomain-like"/>
    <property type="match status" value="2"/>
</dbReference>
<dbReference type="PROSITE" id="PS01124">
    <property type="entry name" value="HTH_ARAC_FAMILY_2"/>
    <property type="match status" value="1"/>
</dbReference>
<dbReference type="SMART" id="SM00342">
    <property type="entry name" value="HTH_ARAC"/>
    <property type="match status" value="1"/>
</dbReference>
<dbReference type="Pfam" id="PF12833">
    <property type="entry name" value="HTH_18"/>
    <property type="match status" value="1"/>
</dbReference>
<name>A0ABQ2PI88_9NEIS</name>
<dbReference type="Proteomes" id="UP000621859">
    <property type="component" value="Unassembled WGS sequence"/>
</dbReference>
<evidence type="ECO:0000256" key="3">
    <source>
        <dbReference type="ARBA" id="ARBA00023163"/>
    </source>
</evidence>
<dbReference type="RefSeq" id="WP_188689357.1">
    <property type="nucleotide sequence ID" value="NZ_BMLY01000001.1"/>
</dbReference>